<dbReference type="Proteomes" id="UP000095286">
    <property type="component" value="Unplaced"/>
</dbReference>
<name>A0AC35TG13_9BILA</name>
<organism evidence="1 2">
    <name type="scientific">Rhabditophanes sp. KR3021</name>
    <dbReference type="NCBI Taxonomy" id="114890"/>
    <lineage>
        <taxon>Eukaryota</taxon>
        <taxon>Metazoa</taxon>
        <taxon>Ecdysozoa</taxon>
        <taxon>Nematoda</taxon>
        <taxon>Chromadorea</taxon>
        <taxon>Rhabditida</taxon>
        <taxon>Tylenchina</taxon>
        <taxon>Panagrolaimomorpha</taxon>
        <taxon>Strongyloidoidea</taxon>
        <taxon>Alloionematidae</taxon>
        <taxon>Rhabditophanes</taxon>
    </lineage>
</organism>
<evidence type="ECO:0000313" key="2">
    <source>
        <dbReference type="WBParaSite" id="RSKR_0000018000.1"/>
    </source>
</evidence>
<proteinExistence type="predicted"/>
<dbReference type="WBParaSite" id="RSKR_0000018000.1">
    <property type="protein sequence ID" value="RSKR_0000018000.1"/>
    <property type="gene ID" value="RSKR_0000018000"/>
</dbReference>
<protein>
    <submittedName>
        <fullName evidence="2">MATH domain-containing protein</fullName>
    </submittedName>
</protein>
<evidence type="ECO:0000313" key="1">
    <source>
        <dbReference type="Proteomes" id="UP000095286"/>
    </source>
</evidence>
<accession>A0AC35TG13</accession>
<sequence>MIAQTSINRGGPSTSAECTPSAVPPGAIERTGTLRFKVKDISKMIETVRSPGCWINGAAWRMMIMPRTCTNNSRKEKNLGFFVQCFVQSYSDDWKCSAMAEMRILPNNQNAKIFSRKTNHTYSAKESDWGYSSFYPWADILSNNGGYSENDSCVFEIFVRAHTPTNVYTYQSLYKRVHDYLNLAHYQRKLGHIDKALDAVVLAQKVCQAKDKKLESEVEKLNGCLIEEKLKQSINRLENTDDTQKEEHKGHLAMKQALSANGVKRVVNRGKNHSIGLPNRTKVTTSADNRLRNNNSNITNPSPVAVPSKPSDFNPKKVNGKVVTSGGKNICTQSVNHSGITSGNNKTIADKKPYNQVNQSQLRSALPPRPTPIVKKEPTLTSGGTSNPNKTTPGNQPLITPKKGYNKKESTFETNTATKVAFEHWVICESPPKTLYASDTNHYPQTFSPTIEFETIIIEKPSGCLKSSFADKEANIEDIFVVEEDEPKMDGPSAEFAEGNIDFGFPDNYKSSNEFIEAPCSSQAAPESFTFPAETNEWLRVTYTQADIASQLMDSSDFFNIHAFPKLLNRPISLLYDPDLVSEQELNVLGARERKIERTQKRVQSHDMNMLGGFSLFELWENQFPEKKIESEAVMMTLKSLVSQIDLKSHESKLRDSEVIRAETSDQVAKLIDELTNCQPENVSAPSFFEMVQSLNSKRADFEKDNAEIDFSKLKYYNFKAQEFKLMVPRDIINVVRDLIKRWKDYNLMVDTKLKTFENEKIKMESELQIKARDLTVLKVENARILEVNSILTDQCKTAEEDNKKLVERNRINDDAIENFRTNNASLKQLTKEHAAYKKNTDEEIAKFKRENQSLMDSKRNLQQDISILQDANKNLEKRNDEKGSSTKKIETQFNTLKKSSEKEINTLTEKVKKMEAVLLEKNFELIEQSYDFSLEKANNEINHLNEKIESLQPHAKEIVKSNVRRLEAYIVSAKKAIGDYKKDYLAHKEDPSVGVSKKRISKPHPLPKLEPIPAPLPPPVVVAAPIVSKKRSPAPKETTNIVSSFRAFEKPALKNHISNRPFQETPPINHIYADPPPQIHPLTPIGVKPPAYISQTPTRSFLNTAQKTSTPVSLPALTTDLTFRQTQSDVSGNSTWNSMGGFCSWGVGDNLVASTANGAAYQDKPKVTTEKVAVVESKAPVDKVQNKDQLFAPLCSDDFLLVLLNQTLDEKIEGLENLTKRKEDETNVANDYVSITKPPPSNDDVMNIFGEQTLSSYTNSGSSYGFDPLPEVQNTFGGVDDNKWSNSSRSSVSNGNKNGNYSRNGMSQQQQQPLQQQPLQQLPLQQQYPQQQYQQPQQPQQPNKVQPPAAYNSYHLYSQPPPHQTPLTRMYKFTESLAFRNFPK</sequence>
<reference evidence="2" key="1">
    <citation type="submission" date="2016-11" db="UniProtKB">
        <authorList>
            <consortium name="WormBaseParasite"/>
        </authorList>
    </citation>
    <scope>IDENTIFICATION</scope>
    <source>
        <strain evidence="2">KR3021</strain>
    </source>
</reference>